<evidence type="ECO:0000259" key="1">
    <source>
        <dbReference type="Pfam" id="PF23155"/>
    </source>
</evidence>
<evidence type="ECO:0000313" key="2">
    <source>
        <dbReference type="EMBL" id="EMC98340.1"/>
    </source>
</evidence>
<dbReference type="eggNOG" id="ENOG502RJU8">
    <property type="taxonomic scope" value="Eukaryota"/>
</dbReference>
<feature type="domain" description="DUF7053" evidence="1">
    <location>
        <begin position="4"/>
        <end position="156"/>
    </location>
</feature>
<protein>
    <recommendedName>
        <fullName evidence="1">DUF7053 domain-containing protein</fullName>
    </recommendedName>
</protein>
<dbReference type="EMBL" id="KB445553">
    <property type="protein sequence ID" value="EMC98340.1"/>
    <property type="molecule type" value="Genomic_DNA"/>
</dbReference>
<dbReference type="OrthoDB" id="3246050at2759"/>
<dbReference type="PANTHER" id="PTHR38117">
    <property type="entry name" value="NACHT AND WD40 DOMAIN PROTEIN"/>
    <property type="match status" value="1"/>
</dbReference>
<dbReference type="Pfam" id="PF23155">
    <property type="entry name" value="DUF7053"/>
    <property type="match status" value="1"/>
</dbReference>
<accession>M2NH40</accession>
<dbReference type="InterPro" id="IPR055481">
    <property type="entry name" value="DUF7053"/>
</dbReference>
<name>M2NH40_BAUPA</name>
<dbReference type="HOGENOM" id="CLU_137469_0_0_1"/>
<organism evidence="2 3">
    <name type="scientific">Baudoinia panamericana (strain UAMH 10762)</name>
    <name type="common">Angels' share fungus</name>
    <name type="synonym">Baudoinia compniacensis (strain UAMH 10762)</name>
    <dbReference type="NCBI Taxonomy" id="717646"/>
    <lineage>
        <taxon>Eukaryota</taxon>
        <taxon>Fungi</taxon>
        <taxon>Dikarya</taxon>
        <taxon>Ascomycota</taxon>
        <taxon>Pezizomycotina</taxon>
        <taxon>Dothideomycetes</taxon>
        <taxon>Dothideomycetidae</taxon>
        <taxon>Mycosphaerellales</taxon>
        <taxon>Teratosphaeriaceae</taxon>
        <taxon>Baudoinia</taxon>
    </lineage>
</organism>
<dbReference type="GeneID" id="19107586"/>
<reference evidence="2 3" key="1">
    <citation type="journal article" date="2012" name="PLoS Pathog.">
        <title>Diverse lifestyles and strategies of plant pathogenesis encoded in the genomes of eighteen Dothideomycetes fungi.</title>
        <authorList>
            <person name="Ohm R.A."/>
            <person name="Feau N."/>
            <person name="Henrissat B."/>
            <person name="Schoch C.L."/>
            <person name="Horwitz B.A."/>
            <person name="Barry K.W."/>
            <person name="Condon B.J."/>
            <person name="Copeland A.C."/>
            <person name="Dhillon B."/>
            <person name="Glaser F."/>
            <person name="Hesse C.N."/>
            <person name="Kosti I."/>
            <person name="LaButti K."/>
            <person name="Lindquist E.A."/>
            <person name="Lucas S."/>
            <person name="Salamov A.A."/>
            <person name="Bradshaw R.E."/>
            <person name="Ciuffetti L."/>
            <person name="Hamelin R.C."/>
            <person name="Kema G.H.J."/>
            <person name="Lawrence C."/>
            <person name="Scott J.A."/>
            <person name="Spatafora J.W."/>
            <person name="Turgeon B.G."/>
            <person name="de Wit P.J.G.M."/>
            <person name="Zhong S."/>
            <person name="Goodwin S.B."/>
            <person name="Grigoriev I.V."/>
        </authorList>
    </citation>
    <scope>NUCLEOTIDE SEQUENCE [LARGE SCALE GENOMIC DNA]</scope>
    <source>
        <strain evidence="2 3">UAMH 10762</strain>
    </source>
</reference>
<keyword evidence="3" id="KW-1185">Reference proteome</keyword>
<dbReference type="AlphaFoldDB" id="M2NH40"/>
<dbReference type="STRING" id="717646.M2NH40"/>
<dbReference type="KEGG" id="bcom:BAUCODRAFT_121236"/>
<dbReference type="RefSeq" id="XP_007675005.1">
    <property type="nucleotide sequence ID" value="XM_007676815.1"/>
</dbReference>
<dbReference type="PANTHER" id="PTHR38117:SF1">
    <property type="entry name" value="DUF3074 DOMAIN-CONTAINING PROTEIN"/>
    <property type="match status" value="1"/>
</dbReference>
<evidence type="ECO:0000313" key="3">
    <source>
        <dbReference type="Proteomes" id="UP000011761"/>
    </source>
</evidence>
<gene>
    <name evidence="2" type="ORF">BAUCODRAFT_121236</name>
</gene>
<sequence length="164" mass="18773">MFRTTFHNTVTDPIPVNVDSKGVVDLLHDHSFLITMSPIVTRHSEVSRDPVTQKVTYDVWENLDLLPFGLWKYELRFTAAFENKADGVITHIEAPMGFQSKADYTVRGKQGFEESGAMELNEAIESSCSHIFRPFVEWTMVPVRRKMHAQIIARAHEMQHGIQS</sequence>
<dbReference type="Proteomes" id="UP000011761">
    <property type="component" value="Unassembled WGS sequence"/>
</dbReference>
<proteinExistence type="predicted"/>